<organism evidence="11 12">
    <name type="scientific">Salicibibacter kimchii</name>
    <dbReference type="NCBI Taxonomy" id="2099786"/>
    <lineage>
        <taxon>Bacteria</taxon>
        <taxon>Bacillati</taxon>
        <taxon>Bacillota</taxon>
        <taxon>Bacilli</taxon>
        <taxon>Bacillales</taxon>
        <taxon>Bacillaceae</taxon>
        <taxon>Salicibibacter</taxon>
    </lineage>
</organism>
<dbReference type="InterPro" id="IPR043519">
    <property type="entry name" value="NT_sf"/>
</dbReference>
<evidence type="ECO:0000256" key="5">
    <source>
        <dbReference type="ARBA" id="ARBA00022723"/>
    </source>
</evidence>
<dbReference type="GO" id="GO:0016779">
    <property type="term" value="F:nucleotidyltransferase activity"/>
    <property type="evidence" value="ECO:0007669"/>
    <property type="project" value="UniProtKB-KW"/>
</dbReference>
<evidence type="ECO:0000256" key="6">
    <source>
        <dbReference type="ARBA" id="ARBA00022741"/>
    </source>
</evidence>
<keyword evidence="8" id="KW-0460">Magnesium</keyword>
<dbReference type="OrthoDB" id="9809668at2"/>
<evidence type="ECO:0000256" key="2">
    <source>
        <dbReference type="ARBA" id="ARBA00022649"/>
    </source>
</evidence>
<sequence length="95" mass="10892">MLYDVLQEKRDLILKVAKEHGIQDVRVFGSVARAEDDPASDLDLLVDFEEGRSLFDLIGFKQEIEDLLRIKVDVVTENSIHWRIKDDVLNGAIQL</sequence>
<dbReference type="CDD" id="cd05403">
    <property type="entry name" value="NT_KNTase_like"/>
    <property type="match status" value="1"/>
</dbReference>
<dbReference type="Proteomes" id="UP000252100">
    <property type="component" value="Chromosome"/>
</dbReference>
<keyword evidence="5" id="KW-0479">Metal-binding</keyword>
<evidence type="ECO:0000256" key="7">
    <source>
        <dbReference type="ARBA" id="ARBA00022840"/>
    </source>
</evidence>
<keyword evidence="4" id="KW-0548">Nucleotidyltransferase</keyword>
<evidence type="ECO:0000256" key="9">
    <source>
        <dbReference type="ARBA" id="ARBA00038276"/>
    </source>
</evidence>
<name>A0A345C1P4_9BACI</name>
<evidence type="ECO:0000256" key="4">
    <source>
        <dbReference type="ARBA" id="ARBA00022695"/>
    </source>
</evidence>
<dbReference type="Pfam" id="PF01909">
    <property type="entry name" value="NTP_transf_2"/>
    <property type="match status" value="1"/>
</dbReference>
<keyword evidence="3 11" id="KW-0808">Transferase</keyword>
<evidence type="ECO:0000256" key="1">
    <source>
        <dbReference type="ARBA" id="ARBA00001946"/>
    </source>
</evidence>
<reference evidence="11 12" key="1">
    <citation type="journal article" date="2018" name="J. Microbiol.">
        <title>Salicibibacter kimchii gen. nov., sp. nov., a moderately halophilic and alkalitolerant bacterium in the family Bacillaceae, isolated from kimchi.</title>
        <authorList>
            <person name="Jang J.Y."/>
            <person name="Oh Y.J."/>
            <person name="Lim S.K."/>
            <person name="Park H.K."/>
            <person name="Lee C."/>
            <person name="Kim J.Y."/>
            <person name="Lee M.A."/>
            <person name="Choi H.J."/>
        </authorList>
    </citation>
    <scope>NUCLEOTIDE SEQUENCE [LARGE SCALE GENOMIC DNA]</scope>
    <source>
        <strain evidence="11 12">NKC1-1</strain>
    </source>
</reference>
<evidence type="ECO:0000313" key="11">
    <source>
        <dbReference type="EMBL" id="AXF57125.1"/>
    </source>
</evidence>
<dbReference type="InterPro" id="IPR002934">
    <property type="entry name" value="Polymerase_NTP_transf_dom"/>
</dbReference>
<evidence type="ECO:0000313" key="12">
    <source>
        <dbReference type="Proteomes" id="UP000252100"/>
    </source>
</evidence>
<keyword evidence="7" id="KW-0067">ATP-binding</keyword>
<protein>
    <submittedName>
        <fullName evidence="11">Nucleotidyltransferase</fullName>
    </submittedName>
</protein>
<evidence type="ECO:0000256" key="8">
    <source>
        <dbReference type="ARBA" id="ARBA00022842"/>
    </source>
</evidence>
<comment type="similarity">
    <text evidence="9">Belongs to the MntA antitoxin family.</text>
</comment>
<dbReference type="EMBL" id="CP031092">
    <property type="protein sequence ID" value="AXF57125.1"/>
    <property type="molecule type" value="Genomic_DNA"/>
</dbReference>
<dbReference type="RefSeq" id="WP_114374660.1">
    <property type="nucleotide sequence ID" value="NZ_CP031092.1"/>
</dbReference>
<gene>
    <name evidence="11" type="ORF">DT065_14715</name>
</gene>
<dbReference type="GO" id="GO:0046872">
    <property type="term" value="F:metal ion binding"/>
    <property type="evidence" value="ECO:0007669"/>
    <property type="project" value="UniProtKB-KW"/>
</dbReference>
<dbReference type="PANTHER" id="PTHR33571">
    <property type="entry name" value="SSL8005 PROTEIN"/>
    <property type="match status" value="1"/>
</dbReference>
<keyword evidence="12" id="KW-1185">Reference proteome</keyword>
<evidence type="ECO:0000259" key="10">
    <source>
        <dbReference type="Pfam" id="PF01909"/>
    </source>
</evidence>
<dbReference type="AlphaFoldDB" id="A0A345C1P4"/>
<keyword evidence="2" id="KW-1277">Toxin-antitoxin system</keyword>
<dbReference type="GO" id="GO:0005524">
    <property type="term" value="F:ATP binding"/>
    <property type="evidence" value="ECO:0007669"/>
    <property type="project" value="UniProtKB-KW"/>
</dbReference>
<accession>A0A345C1P4</accession>
<dbReference type="SUPFAM" id="SSF81301">
    <property type="entry name" value="Nucleotidyltransferase"/>
    <property type="match status" value="1"/>
</dbReference>
<dbReference type="KEGG" id="rue:DT065_14715"/>
<dbReference type="Gene3D" id="3.30.460.10">
    <property type="entry name" value="Beta Polymerase, domain 2"/>
    <property type="match status" value="1"/>
</dbReference>
<dbReference type="InterPro" id="IPR052038">
    <property type="entry name" value="Type-VII_TA_antitoxin"/>
</dbReference>
<feature type="domain" description="Polymerase nucleotidyl transferase" evidence="10">
    <location>
        <begin position="13"/>
        <end position="93"/>
    </location>
</feature>
<keyword evidence="6" id="KW-0547">Nucleotide-binding</keyword>
<comment type="cofactor">
    <cofactor evidence="1">
        <name>Mg(2+)</name>
        <dbReference type="ChEBI" id="CHEBI:18420"/>
    </cofactor>
</comment>
<dbReference type="PANTHER" id="PTHR33571:SF12">
    <property type="entry name" value="BSL3053 PROTEIN"/>
    <property type="match status" value="1"/>
</dbReference>
<proteinExistence type="inferred from homology"/>
<evidence type="ECO:0000256" key="3">
    <source>
        <dbReference type="ARBA" id="ARBA00022679"/>
    </source>
</evidence>